<dbReference type="Proteomes" id="UP000675881">
    <property type="component" value="Chromosome 5"/>
</dbReference>
<proteinExistence type="predicted"/>
<evidence type="ECO:0000313" key="2">
    <source>
        <dbReference type="Proteomes" id="UP000675881"/>
    </source>
</evidence>
<protein>
    <submittedName>
        <fullName evidence="1">(salmon louse) hypothetical protein</fullName>
    </submittedName>
</protein>
<keyword evidence="2" id="KW-1185">Reference proteome</keyword>
<dbReference type="EMBL" id="HG994584">
    <property type="protein sequence ID" value="CAF2950448.1"/>
    <property type="molecule type" value="Genomic_DNA"/>
</dbReference>
<accession>A0A7R8CZI7</accession>
<evidence type="ECO:0000313" key="1">
    <source>
        <dbReference type="EMBL" id="CAF2950448.1"/>
    </source>
</evidence>
<reference evidence="1" key="1">
    <citation type="submission" date="2021-02" db="EMBL/GenBank/DDBJ databases">
        <authorList>
            <person name="Bekaert M."/>
        </authorList>
    </citation>
    <scope>NUCLEOTIDE SEQUENCE</scope>
    <source>
        <strain evidence="1">IoA-00</strain>
    </source>
</reference>
<gene>
    <name evidence="1" type="ORF">LSAA_9416</name>
</gene>
<organism evidence="1 2">
    <name type="scientific">Lepeophtheirus salmonis</name>
    <name type="common">Salmon louse</name>
    <name type="synonym">Caligus salmonis</name>
    <dbReference type="NCBI Taxonomy" id="72036"/>
    <lineage>
        <taxon>Eukaryota</taxon>
        <taxon>Metazoa</taxon>
        <taxon>Ecdysozoa</taxon>
        <taxon>Arthropoda</taxon>
        <taxon>Crustacea</taxon>
        <taxon>Multicrustacea</taxon>
        <taxon>Hexanauplia</taxon>
        <taxon>Copepoda</taxon>
        <taxon>Siphonostomatoida</taxon>
        <taxon>Caligidae</taxon>
        <taxon>Lepeophtheirus</taxon>
    </lineage>
</organism>
<name>A0A7R8CZI7_LEPSM</name>
<sequence length="104" mass="12195">MFWISFIESLEHYFALQTRNDEELPPMEQKKRDVNNTLIHPTTGDISKDDQIEISSAIPSEKYFSKDLSVSDTKRENNDFDVPTVEKIMILLKKSLQIFLLFLK</sequence>
<dbReference type="AlphaFoldDB" id="A0A7R8CZI7"/>